<reference evidence="2 3" key="1">
    <citation type="journal article" date="2019" name="Commun. Biol.">
        <title>The bagworm genome reveals a unique fibroin gene that provides high tensile strength.</title>
        <authorList>
            <person name="Kono N."/>
            <person name="Nakamura H."/>
            <person name="Ohtoshi R."/>
            <person name="Tomita M."/>
            <person name="Numata K."/>
            <person name="Arakawa K."/>
        </authorList>
    </citation>
    <scope>NUCLEOTIDE SEQUENCE [LARGE SCALE GENOMIC DNA]</scope>
</reference>
<dbReference type="OrthoDB" id="2261376at2759"/>
<evidence type="ECO:0000256" key="1">
    <source>
        <dbReference type="SAM" id="Phobius"/>
    </source>
</evidence>
<dbReference type="EMBL" id="BGZK01001645">
    <property type="protein sequence ID" value="GBP83870.1"/>
    <property type="molecule type" value="Genomic_DNA"/>
</dbReference>
<protein>
    <submittedName>
        <fullName evidence="2">Uncharacterized protein</fullName>
    </submittedName>
</protein>
<dbReference type="Proteomes" id="UP000299102">
    <property type="component" value="Unassembled WGS sequence"/>
</dbReference>
<keyword evidence="1" id="KW-0472">Membrane</keyword>
<accession>A0A4C1Z859</accession>
<proteinExistence type="predicted"/>
<comment type="caution">
    <text evidence="2">The sequence shown here is derived from an EMBL/GenBank/DDBJ whole genome shotgun (WGS) entry which is preliminary data.</text>
</comment>
<feature type="transmembrane region" description="Helical" evidence="1">
    <location>
        <begin position="66"/>
        <end position="88"/>
    </location>
</feature>
<keyword evidence="1" id="KW-1133">Transmembrane helix</keyword>
<dbReference type="AlphaFoldDB" id="A0A4C1Z859"/>
<name>A0A4C1Z859_EUMVA</name>
<evidence type="ECO:0000313" key="2">
    <source>
        <dbReference type="EMBL" id="GBP83870.1"/>
    </source>
</evidence>
<sequence length="122" mass="13668">MDFGLEGCPLDSEHGEHAPIPAQPQNFVSAKPFLLQRVEAFEMANQNISDLDSIWERLGTFGKYNIVNYVLLLFPIYLAGMYGTGYVFEAPDLNYRIKPASEYEDNALNHRPIAADLTGQSV</sequence>
<organism evidence="2 3">
    <name type="scientific">Eumeta variegata</name>
    <name type="common">Bagworm moth</name>
    <name type="synonym">Eumeta japonica</name>
    <dbReference type="NCBI Taxonomy" id="151549"/>
    <lineage>
        <taxon>Eukaryota</taxon>
        <taxon>Metazoa</taxon>
        <taxon>Ecdysozoa</taxon>
        <taxon>Arthropoda</taxon>
        <taxon>Hexapoda</taxon>
        <taxon>Insecta</taxon>
        <taxon>Pterygota</taxon>
        <taxon>Neoptera</taxon>
        <taxon>Endopterygota</taxon>
        <taxon>Lepidoptera</taxon>
        <taxon>Glossata</taxon>
        <taxon>Ditrysia</taxon>
        <taxon>Tineoidea</taxon>
        <taxon>Psychidae</taxon>
        <taxon>Oiketicinae</taxon>
        <taxon>Eumeta</taxon>
    </lineage>
</organism>
<evidence type="ECO:0000313" key="3">
    <source>
        <dbReference type="Proteomes" id="UP000299102"/>
    </source>
</evidence>
<keyword evidence="3" id="KW-1185">Reference proteome</keyword>
<dbReference type="STRING" id="151549.A0A4C1Z859"/>
<gene>
    <name evidence="2" type="ORF">EVAR_65689_1</name>
</gene>
<keyword evidence="1" id="KW-0812">Transmembrane</keyword>